<evidence type="ECO:0000313" key="1">
    <source>
        <dbReference type="EMBL" id="MPM68203.1"/>
    </source>
</evidence>
<comment type="caution">
    <text evidence="1">The sequence shown here is derived from an EMBL/GenBank/DDBJ whole genome shotgun (WGS) entry which is preliminary data.</text>
</comment>
<accession>A0A645BYL3</accession>
<dbReference type="EMBL" id="VSSQ01022123">
    <property type="protein sequence ID" value="MPM68203.1"/>
    <property type="molecule type" value="Genomic_DNA"/>
</dbReference>
<sequence length="82" mass="9283">MKGYVHCPDSNYVAQVEMYIDNALAEIAQLPVASSNARKVDLFWKYQLPMGEHIITFNWLNPRPDARVIATEALVYSNAPSK</sequence>
<organism evidence="1">
    <name type="scientific">bioreactor metagenome</name>
    <dbReference type="NCBI Taxonomy" id="1076179"/>
    <lineage>
        <taxon>unclassified sequences</taxon>
        <taxon>metagenomes</taxon>
        <taxon>ecological metagenomes</taxon>
    </lineage>
</organism>
<name>A0A645BYL3_9ZZZZ</name>
<gene>
    <name evidence="1" type="ORF">SDC9_115134</name>
</gene>
<proteinExistence type="predicted"/>
<dbReference type="AlphaFoldDB" id="A0A645BYL3"/>
<reference evidence="1" key="1">
    <citation type="submission" date="2019-08" db="EMBL/GenBank/DDBJ databases">
        <authorList>
            <person name="Kucharzyk K."/>
            <person name="Murdoch R.W."/>
            <person name="Higgins S."/>
            <person name="Loffler F."/>
        </authorList>
    </citation>
    <scope>NUCLEOTIDE SEQUENCE</scope>
</reference>
<protein>
    <submittedName>
        <fullName evidence="1">Uncharacterized protein</fullName>
    </submittedName>
</protein>